<sequence length="70" mass="7864">MVDFGKLGRQAGELLNSKKVQETLRSEKAEGVSDQVLEKTGDIASRLTKGKYDDRIEDLKRQADKRLGNE</sequence>
<dbReference type="Proteomes" id="UP000285317">
    <property type="component" value="Chromosome"/>
</dbReference>
<dbReference type="AlphaFoldDB" id="A0A3T0SWN1"/>
<evidence type="ECO:0000313" key="2">
    <source>
        <dbReference type="Proteomes" id="UP000285317"/>
    </source>
</evidence>
<accession>A0A3T0SWN1</accession>
<dbReference type="KEGG" id="rfs:C1I64_00755"/>
<name>A0A3T0SWN1_9MICO</name>
<proteinExistence type="predicted"/>
<protein>
    <submittedName>
        <fullName evidence="1">Antitoxin protein</fullName>
    </submittedName>
</protein>
<dbReference type="EMBL" id="CP028137">
    <property type="protein sequence ID" value="AZZ50729.1"/>
    <property type="molecule type" value="Genomic_DNA"/>
</dbReference>
<dbReference type="InterPro" id="IPR028037">
    <property type="entry name" value="Antitoxin_Rv0909/MT0933"/>
</dbReference>
<evidence type="ECO:0000313" key="1">
    <source>
        <dbReference type="EMBL" id="AZZ50729.1"/>
    </source>
</evidence>
<dbReference type="RefSeq" id="WP_123735027.1">
    <property type="nucleotide sequence ID" value="NZ_CP028137.1"/>
</dbReference>
<reference evidence="1 2" key="1">
    <citation type="submission" date="2018-03" db="EMBL/GenBank/DDBJ databases">
        <title>Bacteriophage NCPPB3778 and a type I-E CRISPR drive the evolution of the US Biological Select Agent, Rathayibacter toxicus.</title>
        <authorList>
            <person name="Davis E.W.II."/>
            <person name="Tabima J.F."/>
            <person name="Weisberg A.J."/>
            <person name="Dantas Lopes L."/>
            <person name="Wiseman M.S."/>
            <person name="Wiseman M.S."/>
            <person name="Pupko T."/>
            <person name="Belcher M.S."/>
            <person name="Sechler A.J."/>
            <person name="Tancos M.A."/>
            <person name="Schroeder B.K."/>
            <person name="Murray T.D."/>
            <person name="Luster D.G."/>
            <person name="Schneider W.L."/>
            <person name="Rogers E."/>
            <person name="Andreote F.D."/>
            <person name="Grunwald N.J."/>
            <person name="Putnam M.L."/>
            <person name="Chang J.H."/>
        </authorList>
    </citation>
    <scope>NUCLEOTIDE SEQUENCE [LARGE SCALE GENOMIC DNA]</scope>
    <source>
        <strain evidence="1 2">DSM 15932</strain>
    </source>
</reference>
<dbReference type="Pfam" id="PF14013">
    <property type="entry name" value="MT0933_antitox"/>
    <property type="match status" value="1"/>
</dbReference>
<organism evidence="1 2">
    <name type="scientific">Rathayibacter festucae DSM 15932</name>
    <dbReference type="NCBI Taxonomy" id="1328866"/>
    <lineage>
        <taxon>Bacteria</taxon>
        <taxon>Bacillati</taxon>
        <taxon>Actinomycetota</taxon>
        <taxon>Actinomycetes</taxon>
        <taxon>Micrococcales</taxon>
        <taxon>Microbacteriaceae</taxon>
        <taxon>Rathayibacter</taxon>
    </lineage>
</organism>
<gene>
    <name evidence="1" type="ORF">C1I64_00755</name>
</gene>